<evidence type="ECO:0000313" key="2">
    <source>
        <dbReference type="Proteomes" id="UP000001396"/>
    </source>
</evidence>
<dbReference type="GeneID" id="31363719"/>
<dbReference type="AlphaFoldDB" id="D3BJ04"/>
<evidence type="ECO:0000313" key="1">
    <source>
        <dbReference type="EMBL" id="EFA78778.1"/>
    </source>
</evidence>
<comment type="caution">
    <text evidence="1">The sequence shown here is derived from an EMBL/GenBank/DDBJ whole genome shotgun (WGS) entry which is preliminary data.</text>
</comment>
<organism evidence="1 2">
    <name type="scientific">Heterostelium pallidum (strain ATCC 26659 / Pp 5 / PN500)</name>
    <name type="common">Cellular slime mold</name>
    <name type="synonym">Polysphondylium pallidum</name>
    <dbReference type="NCBI Taxonomy" id="670386"/>
    <lineage>
        <taxon>Eukaryota</taxon>
        <taxon>Amoebozoa</taxon>
        <taxon>Evosea</taxon>
        <taxon>Eumycetozoa</taxon>
        <taxon>Dictyostelia</taxon>
        <taxon>Acytosteliales</taxon>
        <taxon>Acytosteliaceae</taxon>
        <taxon>Heterostelium</taxon>
    </lineage>
</organism>
<proteinExistence type="predicted"/>
<dbReference type="EMBL" id="ADBJ01000037">
    <property type="protein sequence ID" value="EFA78778.1"/>
    <property type="molecule type" value="Genomic_DNA"/>
</dbReference>
<protein>
    <submittedName>
        <fullName evidence="1">Uncharacterized protein</fullName>
    </submittedName>
</protein>
<name>D3BJ04_HETP5</name>
<accession>D3BJ04</accession>
<dbReference type="RefSeq" id="XP_020430902.1">
    <property type="nucleotide sequence ID" value="XM_020579063.1"/>
</dbReference>
<dbReference type="Proteomes" id="UP000001396">
    <property type="component" value="Unassembled WGS sequence"/>
</dbReference>
<dbReference type="InParanoid" id="D3BJ04"/>
<sequence>MSEVDPNNSYILTAEEEDEIWENVYEQLTDIQTLLYRCSKNQATANPQEIIQKLLVIARYVQEEYNLPNQITEYPHDPFTTDDN</sequence>
<reference evidence="1 2" key="1">
    <citation type="journal article" date="2011" name="Genome Res.">
        <title>Phylogeny-wide analysis of social amoeba genomes highlights ancient origins for complex intercellular communication.</title>
        <authorList>
            <person name="Heidel A.J."/>
            <person name="Lawal H.M."/>
            <person name="Felder M."/>
            <person name="Schilde C."/>
            <person name="Helps N.R."/>
            <person name="Tunggal B."/>
            <person name="Rivero F."/>
            <person name="John U."/>
            <person name="Schleicher M."/>
            <person name="Eichinger L."/>
            <person name="Platzer M."/>
            <person name="Noegel A.A."/>
            <person name="Schaap P."/>
            <person name="Gloeckner G."/>
        </authorList>
    </citation>
    <scope>NUCLEOTIDE SEQUENCE [LARGE SCALE GENOMIC DNA]</scope>
    <source>
        <strain evidence="2">ATCC 26659 / Pp 5 / PN500</strain>
    </source>
</reference>
<gene>
    <name evidence="1" type="ORF">PPL_08239</name>
</gene>
<keyword evidence="2" id="KW-1185">Reference proteome</keyword>